<dbReference type="Proteomes" id="UP001499878">
    <property type="component" value="Unassembled WGS sequence"/>
</dbReference>
<protein>
    <submittedName>
        <fullName evidence="3">ABC transporter substrate-binding protein</fullName>
    </submittedName>
</protein>
<dbReference type="InterPro" id="IPR039424">
    <property type="entry name" value="SBP_5"/>
</dbReference>
<dbReference type="SUPFAM" id="SSF53850">
    <property type="entry name" value="Periplasmic binding protein-like II"/>
    <property type="match status" value="1"/>
</dbReference>
<comment type="caution">
    <text evidence="3">The sequence shown here is derived from an EMBL/GenBank/DDBJ whole genome shotgun (WGS) entry which is preliminary data.</text>
</comment>
<sequence>MIFFKRSAAAALTLTMALTACSASTNSGANRVNVVLTTLTPGASGPIDKVRWGVLSSEPTSFDPVKVDAAGTATVLSNLCEGLMQVQPDFSVEPNIAESYKWADPKTLVISLRPGVTFWNGDPVTPDDVAYSLKRNMDPANEPINAADYAKIKNVVASGKSQVTVTFTEHDSQFLDAIAALAGAIVSKSFAESAGADFGTPKAGIMCTGPFKLTSWKTGEPIKISVNKSYWNKALTPKAKSVDFLYLDEARLVTAIQSGEVDGAYEIPVSAVPALRRLSEGNVYFGPSTKFLVLGGLSPRGISAKPEVRRALDLVLDKQAFVNSTLFGIGQPLKTFIPPYMFAGSPERRTYEKAYEDLGSDKQDVETARRLVKDAGAAGQKVRIATTAGNQVQLQLVTLLQAAAKEIGLNVEIAQLSDTEILNLFFDAKAREQYDFQVVEGYYNVPTIPSMASSIVLPHSYANMIGYDNPEATKDLKEAMSAQSPQKAADLFVSAQKAYHEDRPLIPIANPYQRLYMSKRIGGVPAGEYTNLPWAAFIGATE</sequence>
<keyword evidence="4" id="KW-1185">Reference proteome</keyword>
<reference evidence="4" key="1">
    <citation type="journal article" date="2019" name="Int. J. Syst. Evol. Microbiol.">
        <title>The Global Catalogue of Microorganisms (GCM) 10K type strain sequencing project: providing services to taxonomists for standard genome sequencing and annotation.</title>
        <authorList>
            <consortium name="The Broad Institute Genomics Platform"/>
            <consortium name="The Broad Institute Genome Sequencing Center for Infectious Disease"/>
            <person name="Wu L."/>
            <person name="Ma J."/>
        </authorList>
    </citation>
    <scope>NUCLEOTIDE SEQUENCE [LARGE SCALE GENOMIC DNA]</scope>
    <source>
        <strain evidence="4">JCM 18306</strain>
    </source>
</reference>
<dbReference type="CDD" id="cd00995">
    <property type="entry name" value="PBP2_NikA_DppA_OppA_like"/>
    <property type="match status" value="1"/>
</dbReference>
<dbReference type="Pfam" id="PF00496">
    <property type="entry name" value="SBP_bac_5"/>
    <property type="match status" value="1"/>
</dbReference>
<gene>
    <name evidence="3" type="ORF">GCM10023323_39670</name>
</gene>
<dbReference type="InterPro" id="IPR030678">
    <property type="entry name" value="Peptide/Ni-bd"/>
</dbReference>
<dbReference type="Gene3D" id="3.10.105.10">
    <property type="entry name" value="Dipeptide-binding Protein, Domain 3"/>
    <property type="match status" value="1"/>
</dbReference>
<proteinExistence type="predicted"/>
<dbReference type="Gene3D" id="3.40.190.10">
    <property type="entry name" value="Periplasmic binding protein-like II"/>
    <property type="match status" value="1"/>
</dbReference>
<accession>A0ABP9T7T3</accession>
<dbReference type="InterPro" id="IPR000914">
    <property type="entry name" value="SBP_5_dom"/>
</dbReference>
<feature type="chain" id="PRO_5045471920" evidence="1">
    <location>
        <begin position="23"/>
        <end position="542"/>
    </location>
</feature>
<organism evidence="3 4">
    <name type="scientific">Streptomyces thinghirensis</name>
    <dbReference type="NCBI Taxonomy" id="551547"/>
    <lineage>
        <taxon>Bacteria</taxon>
        <taxon>Bacillati</taxon>
        <taxon>Actinomycetota</taxon>
        <taxon>Actinomycetes</taxon>
        <taxon>Kitasatosporales</taxon>
        <taxon>Streptomycetaceae</taxon>
        <taxon>Streptomyces</taxon>
    </lineage>
</organism>
<evidence type="ECO:0000313" key="3">
    <source>
        <dbReference type="EMBL" id="GAA5210758.1"/>
    </source>
</evidence>
<evidence type="ECO:0000259" key="2">
    <source>
        <dbReference type="Pfam" id="PF00496"/>
    </source>
</evidence>
<keyword evidence="1" id="KW-0732">Signal</keyword>
<feature type="signal peptide" evidence="1">
    <location>
        <begin position="1"/>
        <end position="22"/>
    </location>
</feature>
<evidence type="ECO:0000256" key="1">
    <source>
        <dbReference type="SAM" id="SignalP"/>
    </source>
</evidence>
<dbReference type="Gene3D" id="3.90.76.10">
    <property type="entry name" value="Dipeptide-binding Protein, Domain 1"/>
    <property type="match status" value="1"/>
</dbReference>
<feature type="domain" description="Solute-binding protein family 5" evidence="2">
    <location>
        <begin position="92"/>
        <end position="453"/>
    </location>
</feature>
<name>A0ABP9T7T3_9ACTN</name>
<dbReference type="PANTHER" id="PTHR30290">
    <property type="entry name" value="PERIPLASMIC BINDING COMPONENT OF ABC TRANSPORTER"/>
    <property type="match status" value="1"/>
</dbReference>
<dbReference type="PIRSF" id="PIRSF002741">
    <property type="entry name" value="MppA"/>
    <property type="match status" value="1"/>
</dbReference>
<dbReference type="PROSITE" id="PS51257">
    <property type="entry name" value="PROKAR_LIPOPROTEIN"/>
    <property type="match status" value="1"/>
</dbReference>
<dbReference type="EMBL" id="BAABJR010000009">
    <property type="protein sequence ID" value="GAA5210758.1"/>
    <property type="molecule type" value="Genomic_DNA"/>
</dbReference>
<evidence type="ECO:0000313" key="4">
    <source>
        <dbReference type="Proteomes" id="UP001499878"/>
    </source>
</evidence>
<dbReference type="RefSeq" id="WP_345632158.1">
    <property type="nucleotide sequence ID" value="NZ_BAABJR010000009.1"/>
</dbReference>